<evidence type="ECO:0000256" key="1">
    <source>
        <dbReference type="SAM" id="MobiDB-lite"/>
    </source>
</evidence>
<sequence>MTKTPRIEHLSPAELKPWTRNARKHSRKQLRQIADSIREFGFTNPVLIDETRTILAGHGRVEAAKLLGLAQVHCVWPAAGCVDTKIRS</sequence>
<dbReference type="GO" id="GO:0005694">
    <property type="term" value="C:chromosome"/>
    <property type="evidence" value="ECO:0007669"/>
    <property type="project" value="TreeGrafter"/>
</dbReference>
<feature type="domain" description="ParB-like N-terminal" evidence="2">
    <location>
        <begin position="8"/>
        <end position="87"/>
    </location>
</feature>
<dbReference type="InterPro" id="IPR003115">
    <property type="entry name" value="ParB_N"/>
</dbReference>
<protein>
    <submittedName>
        <fullName evidence="3">ParB-like nuclease domain-containing protein</fullName>
    </submittedName>
</protein>
<dbReference type="STRING" id="525640.SAMN04487971_12531"/>
<feature type="region of interest" description="Disordered" evidence="1">
    <location>
        <begin position="1"/>
        <end position="27"/>
    </location>
</feature>
<dbReference type="PANTHER" id="PTHR33375">
    <property type="entry name" value="CHROMOSOME-PARTITIONING PROTEIN PARB-RELATED"/>
    <property type="match status" value="1"/>
</dbReference>
<dbReference type="InterPro" id="IPR050336">
    <property type="entry name" value="Chromosome_partition/occlusion"/>
</dbReference>
<gene>
    <name evidence="3" type="ORF">SAMN04487971_12531</name>
</gene>
<evidence type="ECO:0000313" key="3">
    <source>
        <dbReference type="EMBL" id="SDL80727.1"/>
    </source>
</evidence>
<name>A0A1G9N3N5_9RHOB</name>
<organism evidence="3 4">
    <name type="scientific">Paracoccus chinensis</name>
    <dbReference type="NCBI Taxonomy" id="525640"/>
    <lineage>
        <taxon>Bacteria</taxon>
        <taxon>Pseudomonadati</taxon>
        <taxon>Pseudomonadota</taxon>
        <taxon>Alphaproteobacteria</taxon>
        <taxon>Rhodobacterales</taxon>
        <taxon>Paracoccaceae</taxon>
        <taxon>Paracoccus</taxon>
    </lineage>
</organism>
<dbReference type="Pfam" id="PF02195">
    <property type="entry name" value="ParB_N"/>
    <property type="match status" value="1"/>
</dbReference>
<proteinExistence type="predicted"/>
<dbReference type="GO" id="GO:0007059">
    <property type="term" value="P:chromosome segregation"/>
    <property type="evidence" value="ECO:0007669"/>
    <property type="project" value="TreeGrafter"/>
</dbReference>
<accession>A0A1G9N3N5</accession>
<dbReference type="EMBL" id="FNGE01000025">
    <property type="protein sequence ID" value="SDL80727.1"/>
    <property type="molecule type" value="Genomic_DNA"/>
</dbReference>
<dbReference type="CDD" id="cd16403">
    <property type="entry name" value="ParB_N_like_MT"/>
    <property type="match status" value="1"/>
</dbReference>
<dbReference type="InterPro" id="IPR036086">
    <property type="entry name" value="ParB/Sulfiredoxin_sf"/>
</dbReference>
<dbReference type="RefSeq" id="WP_090757318.1">
    <property type="nucleotide sequence ID" value="NZ_FNGE01000025.1"/>
</dbReference>
<dbReference type="OrthoDB" id="7806498at2"/>
<keyword evidence="4" id="KW-1185">Reference proteome</keyword>
<evidence type="ECO:0000313" key="4">
    <source>
        <dbReference type="Proteomes" id="UP000199555"/>
    </source>
</evidence>
<reference evidence="4" key="1">
    <citation type="submission" date="2016-10" db="EMBL/GenBank/DDBJ databases">
        <authorList>
            <person name="Varghese N."/>
            <person name="Submissions S."/>
        </authorList>
    </citation>
    <scope>NUCLEOTIDE SEQUENCE [LARGE SCALE GENOMIC DNA]</scope>
    <source>
        <strain evidence="4">CGMCC 1.7655</strain>
    </source>
</reference>
<dbReference type="PANTHER" id="PTHR33375:SF1">
    <property type="entry name" value="CHROMOSOME-PARTITIONING PROTEIN PARB-RELATED"/>
    <property type="match status" value="1"/>
</dbReference>
<evidence type="ECO:0000259" key="2">
    <source>
        <dbReference type="SMART" id="SM00470"/>
    </source>
</evidence>
<dbReference type="SUPFAM" id="SSF110849">
    <property type="entry name" value="ParB/Sulfiredoxin"/>
    <property type="match status" value="1"/>
</dbReference>
<dbReference type="AlphaFoldDB" id="A0A1G9N3N5"/>
<feature type="compositionally biased region" description="Basic and acidic residues" evidence="1">
    <location>
        <begin position="1"/>
        <end position="11"/>
    </location>
</feature>
<dbReference type="Gene3D" id="3.90.1530.10">
    <property type="entry name" value="Conserved hypothetical protein from pyrococcus furiosus pfu- 392566-001, ParB domain"/>
    <property type="match status" value="1"/>
</dbReference>
<dbReference type="GO" id="GO:0045881">
    <property type="term" value="P:positive regulation of sporulation resulting in formation of a cellular spore"/>
    <property type="evidence" value="ECO:0007669"/>
    <property type="project" value="TreeGrafter"/>
</dbReference>
<dbReference type="Proteomes" id="UP000199555">
    <property type="component" value="Unassembled WGS sequence"/>
</dbReference>
<dbReference type="SMART" id="SM00470">
    <property type="entry name" value="ParB"/>
    <property type="match status" value="1"/>
</dbReference>